<dbReference type="Proteomes" id="UP000070319">
    <property type="component" value="Unassembled WGS sequence"/>
</dbReference>
<protein>
    <recommendedName>
        <fullName evidence="2">Peptidase S74 domain-containing protein</fullName>
    </recommendedName>
</protein>
<dbReference type="PROSITE" id="PS51688">
    <property type="entry name" value="ICA"/>
    <property type="match status" value="1"/>
</dbReference>
<evidence type="ECO:0000313" key="3">
    <source>
        <dbReference type="EMBL" id="KXT51749.1"/>
    </source>
</evidence>
<keyword evidence="1" id="KW-0732">Signal</keyword>
<feature type="chain" id="PRO_5007487383" description="Peptidase S74 domain-containing protein" evidence="1">
    <location>
        <begin position="27"/>
        <end position="205"/>
    </location>
</feature>
<evidence type="ECO:0000256" key="1">
    <source>
        <dbReference type="SAM" id="SignalP"/>
    </source>
</evidence>
<reference evidence="3 4" key="1">
    <citation type="submission" date="2016-02" db="EMBL/GenBank/DDBJ databases">
        <authorList>
            <person name="Wen L."/>
            <person name="He K."/>
            <person name="Yang H."/>
        </authorList>
    </citation>
    <scope>NUCLEOTIDE SEQUENCE [LARGE SCALE GENOMIC DNA]</scope>
    <source>
        <strain evidence="3 4">KLE1704</strain>
    </source>
</reference>
<dbReference type="Pfam" id="PF13884">
    <property type="entry name" value="Peptidase_S74"/>
    <property type="match status" value="1"/>
</dbReference>
<feature type="domain" description="Peptidase S74" evidence="2">
    <location>
        <begin position="106"/>
        <end position="204"/>
    </location>
</feature>
<dbReference type="Gene3D" id="1.10.10.10">
    <property type="entry name" value="Winged helix-like DNA-binding domain superfamily/Winged helix DNA-binding domain"/>
    <property type="match status" value="1"/>
</dbReference>
<accession>A0A139LJY7</accession>
<name>A0A139LJY7_9BACE</name>
<sequence>MKTKMTTASKAILALVLLIICTAVNAQIKYDSSGWLTIGNTTRFGTYNPTILSNGVYIKGPGSNFFQVDVTPAATRLASHYDQVVFYNTQTSTFNSIQVKNVYNYSDIRAKNNIQPLNNSLNYILKLRPVSYSFTDNSDKQTFKLGGNGEEIGLIAQEVEKVLPNVVLTDPDGKKLINYTALIVVLIDAVKSLQGEVESLKSNQQ</sequence>
<evidence type="ECO:0000313" key="4">
    <source>
        <dbReference type="Proteomes" id="UP000070319"/>
    </source>
</evidence>
<dbReference type="AlphaFoldDB" id="A0A139LJY7"/>
<dbReference type="InterPro" id="IPR036388">
    <property type="entry name" value="WH-like_DNA-bd_sf"/>
</dbReference>
<gene>
    <name evidence="3" type="ORF">HMPREF2531_01799</name>
</gene>
<dbReference type="EMBL" id="LTDF01000072">
    <property type="protein sequence ID" value="KXT51749.1"/>
    <property type="molecule type" value="Genomic_DNA"/>
</dbReference>
<dbReference type="RefSeq" id="WP_061435350.1">
    <property type="nucleotide sequence ID" value="NZ_KQ968691.1"/>
</dbReference>
<dbReference type="InterPro" id="IPR030392">
    <property type="entry name" value="S74_ICA"/>
</dbReference>
<feature type="signal peptide" evidence="1">
    <location>
        <begin position="1"/>
        <end position="26"/>
    </location>
</feature>
<proteinExistence type="predicted"/>
<dbReference type="PATRIC" id="fig|329854.7.peg.1830"/>
<comment type="caution">
    <text evidence="3">The sequence shown here is derived from an EMBL/GenBank/DDBJ whole genome shotgun (WGS) entry which is preliminary data.</text>
</comment>
<organism evidence="3">
    <name type="scientific">Bacteroides intestinalis</name>
    <dbReference type="NCBI Taxonomy" id="329854"/>
    <lineage>
        <taxon>Bacteria</taxon>
        <taxon>Pseudomonadati</taxon>
        <taxon>Bacteroidota</taxon>
        <taxon>Bacteroidia</taxon>
        <taxon>Bacteroidales</taxon>
        <taxon>Bacteroidaceae</taxon>
        <taxon>Bacteroides</taxon>
    </lineage>
</organism>
<evidence type="ECO:0000259" key="2">
    <source>
        <dbReference type="PROSITE" id="PS51688"/>
    </source>
</evidence>